<organism evidence="1 2">
    <name type="scientific">Brachybacterium epidermidis</name>
    <dbReference type="NCBI Taxonomy" id="2781983"/>
    <lineage>
        <taxon>Bacteria</taxon>
        <taxon>Bacillati</taxon>
        <taxon>Actinomycetota</taxon>
        <taxon>Actinomycetes</taxon>
        <taxon>Micrococcales</taxon>
        <taxon>Dermabacteraceae</taxon>
        <taxon>Brachybacterium</taxon>
    </lineage>
</organism>
<name>A0ABR9W096_9MICO</name>
<sequence>MEQITVAGHPHPIPASPVAAKLLRERLEETRQKRGAEAAEQFEKLVGERLGQLLESGKPSIDLGNMRAVVTYAEVPPEEEDSSALGRTLRGIKDKLAQRGGLQG</sequence>
<keyword evidence="2" id="KW-1185">Reference proteome</keyword>
<dbReference type="EMBL" id="JADEYR010000005">
    <property type="protein sequence ID" value="MBE9403856.1"/>
    <property type="molecule type" value="Genomic_DNA"/>
</dbReference>
<reference evidence="1 2" key="1">
    <citation type="submission" date="2020-10" db="EMBL/GenBank/DDBJ databases">
        <title>Draft genome and description of Brachybacterium epidermidis sp nov.</title>
        <authorList>
            <person name="Boxberger M."/>
            <person name="La Scola B."/>
        </authorList>
    </citation>
    <scope>NUCLEOTIDE SEQUENCE [LARGE SCALE GENOMIC DNA]</scope>
    <source>
        <strain evidence="1 2">Marseille-Q2903</strain>
    </source>
</reference>
<proteinExistence type="predicted"/>
<gene>
    <name evidence="1" type="ORF">IOE58_06525</name>
</gene>
<dbReference type="RefSeq" id="WP_193865610.1">
    <property type="nucleotide sequence ID" value="NZ_JADEYR010000005.1"/>
</dbReference>
<dbReference type="Proteomes" id="UP000644727">
    <property type="component" value="Unassembled WGS sequence"/>
</dbReference>
<comment type="caution">
    <text evidence="1">The sequence shown here is derived from an EMBL/GenBank/DDBJ whole genome shotgun (WGS) entry which is preliminary data.</text>
</comment>
<evidence type="ECO:0000313" key="1">
    <source>
        <dbReference type="EMBL" id="MBE9403856.1"/>
    </source>
</evidence>
<accession>A0ABR9W096</accession>
<protein>
    <submittedName>
        <fullName evidence="1">Uncharacterized protein</fullName>
    </submittedName>
</protein>
<evidence type="ECO:0000313" key="2">
    <source>
        <dbReference type="Proteomes" id="UP000644727"/>
    </source>
</evidence>